<organism evidence="3 5">
    <name type="scientific">Staphylococcus microti</name>
    <dbReference type="NCBI Taxonomy" id="569857"/>
    <lineage>
        <taxon>Bacteria</taxon>
        <taxon>Bacillati</taxon>
        <taxon>Bacillota</taxon>
        <taxon>Bacilli</taxon>
        <taxon>Bacillales</taxon>
        <taxon>Staphylococcaceae</taxon>
        <taxon>Staphylococcus</taxon>
    </lineage>
</organism>
<dbReference type="PANTHER" id="PTHR43328">
    <property type="entry name" value="ACETYLTRANSFERASE-RELATED"/>
    <property type="match status" value="1"/>
</dbReference>
<keyword evidence="4" id="KW-1185">Reference proteome</keyword>
<evidence type="ECO:0000313" key="4">
    <source>
        <dbReference type="Proteomes" id="UP000032366"/>
    </source>
</evidence>
<sequence>MTKSKRFDDITIQLYDTQYRDALAHFELSERQRIYSSLPLEVLDDALTDENRVANVVLNDEQEVIGFFVLHKHYQHEGYDTPKEVVYVRSLSVNERFQGHGYGTKMMMILPQYVQDIFPDFNHLYLVVDAENEAAWNVYERAGFMHAATKEEGPIGKERLYYLDLDAKYVSSLKLQYNDNSKAGTIDVVDLMLNGTKVGFIALEQFAQRLIIRSVYVYEAYQATGVAQNALRQLATYVRKQFEGVTAIEVTLFGPNHQLKPLFEKSNFVETLVTEDYRTFEKYVNY</sequence>
<dbReference type="OrthoDB" id="66776at2"/>
<dbReference type="CDD" id="cd04301">
    <property type="entry name" value="NAT_SF"/>
    <property type="match status" value="1"/>
</dbReference>
<reference evidence="2 4" key="1">
    <citation type="submission" date="2015-01" db="EMBL/GenBank/DDBJ databases">
        <authorList>
            <person name="Guo J."/>
        </authorList>
    </citation>
    <scope>NUCLEOTIDE SEQUENCE [LARGE SCALE GENOMIC DNA]</scope>
    <source>
        <strain evidence="2 4">DSM 22147</strain>
    </source>
</reference>
<reference evidence="3 5" key="2">
    <citation type="submission" date="2018-06" db="EMBL/GenBank/DDBJ databases">
        <authorList>
            <consortium name="Pathogen Informatics"/>
            <person name="Doyle S."/>
        </authorList>
    </citation>
    <scope>NUCLEOTIDE SEQUENCE [LARGE SCALE GENOMIC DNA]</scope>
    <source>
        <strain evidence="3 5">NCTC13832</strain>
    </source>
</reference>
<dbReference type="InterPro" id="IPR016181">
    <property type="entry name" value="Acyl_CoA_acyltransferase"/>
</dbReference>
<dbReference type="PROSITE" id="PS51186">
    <property type="entry name" value="GNAT"/>
    <property type="match status" value="1"/>
</dbReference>
<dbReference type="EMBL" id="UHDT01000001">
    <property type="protein sequence ID" value="SUM58070.1"/>
    <property type="molecule type" value="Genomic_DNA"/>
</dbReference>
<dbReference type="STRING" id="569857.TP70_02660"/>
<dbReference type="Pfam" id="PF00583">
    <property type="entry name" value="Acetyltransf_1"/>
    <property type="match status" value="2"/>
</dbReference>
<dbReference type="RefSeq" id="WP_044359131.1">
    <property type="nucleotide sequence ID" value="NZ_JXWY01000016.1"/>
</dbReference>
<feature type="domain" description="N-acetyltransferase" evidence="1">
    <location>
        <begin position="10"/>
        <end position="176"/>
    </location>
</feature>
<dbReference type="InterPro" id="IPR000182">
    <property type="entry name" value="GNAT_dom"/>
</dbReference>
<dbReference type="GO" id="GO:0016747">
    <property type="term" value="F:acyltransferase activity, transferring groups other than amino-acyl groups"/>
    <property type="evidence" value="ECO:0007669"/>
    <property type="project" value="InterPro"/>
</dbReference>
<dbReference type="EMBL" id="JXWY01000016">
    <property type="protein sequence ID" value="KIX91334.1"/>
    <property type="molecule type" value="Genomic_DNA"/>
</dbReference>
<dbReference type="PANTHER" id="PTHR43328:SF1">
    <property type="entry name" value="N-ACETYLTRANSFERASE DOMAIN-CONTAINING PROTEIN"/>
    <property type="match status" value="1"/>
</dbReference>
<gene>
    <name evidence="3" type="ORF">NCTC13832_01806</name>
    <name evidence="2" type="ORF">TP70_02660</name>
</gene>
<dbReference type="SUPFAM" id="SSF55729">
    <property type="entry name" value="Acyl-CoA N-acyltransferases (Nat)"/>
    <property type="match status" value="2"/>
</dbReference>
<dbReference type="Gene3D" id="3.40.630.30">
    <property type="match status" value="2"/>
</dbReference>
<evidence type="ECO:0000313" key="2">
    <source>
        <dbReference type="EMBL" id="KIX91334.1"/>
    </source>
</evidence>
<dbReference type="AlphaFoldDB" id="A0A0D6XR91"/>
<keyword evidence="3" id="KW-0808">Transferase</keyword>
<evidence type="ECO:0000313" key="3">
    <source>
        <dbReference type="EMBL" id="SUM58070.1"/>
    </source>
</evidence>
<dbReference type="Proteomes" id="UP000254100">
    <property type="component" value="Unassembled WGS sequence"/>
</dbReference>
<name>A0A0D6XR91_9STAP</name>
<evidence type="ECO:0000259" key="1">
    <source>
        <dbReference type="PROSITE" id="PS51186"/>
    </source>
</evidence>
<dbReference type="Proteomes" id="UP000032366">
    <property type="component" value="Unassembled WGS sequence"/>
</dbReference>
<evidence type="ECO:0000313" key="5">
    <source>
        <dbReference type="Proteomes" id="UP000254100"/>
    </source>
</evidence>
<accession>A0A0D6XR91</accession>
<protein>
    <submittedName>
        <fullName evidence="2 3">Acetyltransferase</fullName>
    </submittedName>
</protein>
<proteinExistence type="predicted"/>